<comment type="caution">
    <text evidence="3">The sequence shown here is derived from an EMBL/GenBank/DDBJ whole genome shotgun (WGS) entry which is preliminary data.</text>
</comment>
<keyword evidence="2" id="KW-0732">Signal</keyword>
<protein>
    <submittedName>
        <fullName evidence="3">Uncharacterized protein</fullName>
    </submittedName>
</protein>
<feature type="signal peptide" evidence="2">
    <location>
        <begin position="1"/>
        <end position="32"/>
    </location>
</feature>
<dbReference type="PANTHER" id="PTHR35613:SF2">
    <property type="entry name" value="C-TYPE LECTIN DOMAIN-CONTAINING PROTEIN"/>
    <property type="match status" value="1"/>
</dbReference>
<keyword evidence="4" id="KW-1185">Reference proteome</keyword>
<dbReference type="OrthoDB" id="252801at2759"/>
<keyword evidence="1" id="KW-0472">Membrane</keyword>
<name>K2N3P8_TRYCR</name>
<dbReference type="Pfam" id="PF16825">
    <property type="entry name" value="DUF5075"/>
    <property type="match status" value="1"/>
</dbReference>
<feature type="transmembrane region" description="Helical" evidence="1">
    <location>
        <begin position="263"/>
        <end position="287"/>
    </location>
</feature>
<keyword evidence="1" id="KW-1133">Transmembrane helix</keyword>
<evidence type="ECO:0000313" key="3">
    <source>
        <dbReference type="EMBL" id="EKF29281.1"/>
    </source>
</evidence>
<dbReference type="EMBL" id="AHKC01013611">
    <property type="protein sequence ID" value="EKF29281.1"/>
    <property type="molecule type" value="Genomic_DNA"/>
</dbReference>
<reference evidence="3 4" key="1">
    <citation type="journal article" date="2012" name="BMC Genomics">
        <title>Comparative genomic analysis of human infective Trypanosoma cruzi lineages with the bat-restricted subspecies T. cruzi marinkellei.</title>
        <authorList>
            <person name="Franzen O."/>
            <person name="Talavera-Lopez C."/>
            <person name="Ochaya S."/>
            <person name="Butler C.E."/>
            <person name="Messenger L.A."/>
            <person name="Lewis M.D."/>
            <person name="Llewellyn M.S."/>
            <person name="Marinkelle C.J."/>
            <person name="Tyler K.M."/>
            <person name="Miles M.A."/>
            <person name="Andersson B."/>
        </authorList>
    </citation>
    <scope>NUCLEOTIDE SEQUENCE [LARGE SCALE GENOMIC DNA]</scope>
    <source>
        <strain evidence="3 4">B7</strain>
    </source>
</reference>
<accession>K2N3P8</accession>
<feature type="chain" id="PRO_5003864167" evidence="2">
    <location>
        <begin position="33"/>
        <end position="369"/>
    </location>
</feature>
<keyword evidence="1" id="KW-0812">Transmembrane</keyword>
<dbReference type="InterPro" id="IPR031797">
    <property type="entry name" value="DUF5075"/>
</dbReference>
<proteinExistence type="predicted"/>
<dbReference type="AlphaFoldDB" id="K2N3P8"/>
<evidence type="ECO:0000256" key="1">
    <source>
        <dbReference type="SAM" id="Phobius"/>
    </source>
</evidence>
<dbReference type="PANTHER" id="PTHR35613">
    <property type="entry name" value="C-TYPE LECTIN DOMAIN-CONTAINING PROTEIN"/>
    <property type="match status" value="1"/>
</dbReference>
<gene>
    <name evidence="3" type="ORF">MOQ_006944</name>
</gene>
<organism evidence="3 4">
    <name type="scientific">Trypanosoma cruzi marinkellei</name>
    <dbReference type="NCBI Taxonomy" id="85056"/>
    <lineage>
        <taxon>Eukaryota</taxon>
        <taxon>Discoba</taxon>
        <taxon>Euglenozoa</taxon>
        <taxon>Kinetoplastea</taxon>
        <taxon>Metakinetoplastina</taxon>
        <taxon>Trypanosomatida</taxon>
        <taxon>Trypanosomatidae</taxon>
        <taxon>Trypanosoma</taxon>
        <taxon>Schizotrypanum</taxon>
    </lineage>
</organism>
<evidence type="ECO:0000256" key="2">
    <source>
        <dbReference type="SAM" id="SignalP"/>
    </source>
</evidence>
<sequence length="369" mass="41402">MEAELMGMRTRSVTRNAVRWMVLFLLLQYLGSHPSFTAAGEEGKEGHVVIGITKYFHYPNSVFETNFGGRIDYSNTLFACYQGGGLLASSQTDAAHISIAAELRKLASGKGETFRTYLGGTAQYTEDLISPERKCERTVALASLKCIYKWNQGAFLEQSSDGNGVSFYRGSLYSLVGAGPMNGYKAYWGHNLPGNGQVFLILSMNTNEVDYQATWYDWRGIPKYDKKTSRKSFGVACETQEGYVVSTTTLPPDVEVPWLHKRWHVILIAILVPAIAAVAIIIACFCCRFRGVDDELKWVVHMVLREVSDEPFYAIDRGDGIYNGYGQMMRYSTLGDEVSMNNPYAYQKAEVPKRIRNQETAVYDDGRVF</sequence>
<evidence type="ECO:0000313" key="4">
    <source>
        <dbReference type="Proteomes" id="UP000007350"/>
    </source>
</evidence>
<dbReference type="Proteomes" id="UP000007350">
    <property type="component" value="Unassembled WGS sequence"/>
</dbReference>